<name>A0A4Y7SST4_COPMI</name>
<dbReference type="EMBL" id="QPFP01000063">
    <property type="protein sequence ID" value="TEB24771.1"/>
    <property type="molecule type" value="Genomic_DNA"/>
</dbReference>
<accession>A0A4Y7SST4</accession>
<reference evidence="3 4" key="1">
    <citation type="journal article" date="2019" name="Nat. Ecol. Evol.">
        <title>Megaphylogeny resolves global patterns of mushroom evolution.</title>
        <authorList>
            <person name="Varga T."/>
            <person name="Krizsan K."/>
            <person name="Foldi C."/>
            <person name="Dima B."/>
            <person name="Sanchez-Garcia M."/>
            <person name="Sanchez-Ramirez S."/>
            <person name="Szollosi G.J."/>
            <person name="Szarkandi J.G."/>
            <person name="Papp V."/>
            <person name="Albert L."/>
            <person name="Andreopoulos W."/>
            <person name="Angelini C."/>
            <person name="Antonin V."/>
            <person name="Barry K.W."/>
            <person name="Bougher N.L."/>
            <person name="Buchanan P."/>
            <person name="Buyck B."/>
            <person name="Bense V."/>
            <person name="Catcheside P."/>
            <person name="Chovatia M."/>
            <person name="Cooper J."/>
            <person name="Damon W."/>
            <person name="Desjardin D."/>
            <person name="Finy P."/>
            <person name="Geml J."/>
            <person name="Haridas S."/>
            <person name="Hughes K."/>
            <person name="Justo A."/>
            <person name="Karasinski D."/>
            <person name="Kautmanova I."/>
            <person name="Kiss B."/>
            <person name="Kocsube S."/>
            <person name="Kotiranta H."/>
            <person name="LaButti K.M."/>
            <person name="Lechner B.E."/>
            <person name="Liimatainen K."/>
            <person name="Lipzen A."/>
            <person name="Lukacs Z."/>
            <person name="Mihaltcheva S."/>
            <person name="Morgado L.N."/>
            <person name="Niskanen T."/>
            <person name="Noordeloos M.E."/>
            <person name="Ohm R.A."/>
            <person name="Ortiz-Santana B."/>
            <person name="Ovrebo C."/>
            <person name="Racz N."/>
            <person name="Riley R."/>
            <person name="Savchenko A."/>
            <person name="Shiryaev A."/>
            <person name="Soop K."/>
            <person name="Spirin V."/>
            <person name="Szebenyi C."/>
            <person name="Tomsovsky M."/>
            <person name="Tulloss R.E."/>
            <person name="Uehling J."/>
            <person name="Grigoriev I.V."/>
            <person name="Vagvolgyi C."/>
            <person name="Papp T."/>
            <person name="Martin F.M."/>
            <person name="Miettinen O."/>
            <person name="Hibbett D.S."/>
            <person name="Nagy L.G."/>
        </authorList>
    </citation>
    <scope>NUCLEOTIDE SEQUENCE [LARGE SCALE GENOMIC DNA]</scope>
    <source>
        <strain evidence="3 4">FP101781</strain>
    </source>
</reference>
<gene>
    <name evidence="3" type="ORF">FA13DRAFT_1738947</name>
</gene>
<evidence type="ECO:0000259" key="2">
    <source>
        <dbReference type="Pfam" id="PF20151"/>
    </source>
</evidence>
<feature type="transmembrane region" description="Helical" evidence="1">
    <location>
        <begin position="231"/>
        <end position="250"/>
    </location>
</feature>
<evidence type="ECO:0000256" key="1">
    <source>
        <dbReference type="SAM" id="Phobius"/>
    </source>
</evidence>
<keyword evidence="1" id="KW-0812">Transmembrane</keyword>
<keyword evidence="4" id="KW-1185">Reference proteome</keyword>
<evidence type="ECO:0000313" key="3">
    <source>
        <dbReference type="EMBL" id="TEB24771.1"/>
    </source>
</evidence>
<feature type="transmembrane region" description="Helical" evidence="1">
    <location>
        <begin position="16"/>
        <end position="36"/>
    </location>
</feature>
<keyword evidence="1" id="KW-1133">Transmembrane helix</keyword>
<dbReference type="Proteomes" id="UP000298030">
    <property type="component" value="Unassembled WGS sequence"/>
</dbReference>
<keyword evidence="1" id="KW-0472">Membrane</keyword>
<feature type="transmembrane region" description="Helical" evidence="1">
    <location>
        <begin position="56"/>
        <end position="75"/>
    </location>
</feature>
<protein>
    <recommendedName>
        <fullName evidence="2">DUF6533 domain-containing protein</fullName>
    </recommendedName>
</protein>
<dbReference type="AlphaFoldDB" id="A0A4Y7SST4"/>
<feature type="transmembrane region" description="Helical" evidence="1">
    <location>
        <begin position="262"/>
        <end position="279"/>
    </location>
</feature>
<proteinExistence type="predicted"/>
<feature type="transmembrane region" description="Helical" evidence="1">
    <location>
        <begin position="176"/>
        <end position="195"/>
    </location>
</feature>
<dbReference type="InterPro" id="IPR045340">
    <property type="entry name" value="DUF6533"/>
</dbReference>
<feature type="domain" description="DUF6533" evidence="2">
    <location>
        <begin position="23"/>
        <end position="67"/>
    </location>
</feature>
<feature type="transmembrane region" description="Helical" evidence="1">
    <location>
        <begin position="87"/>
        <end position="110"/>
    </location>
</feature>
<feature type="transmembrane region" description="Helical" evidence="1">
    <location>
        <begin position="122"/>
        <end position="145"/>
    </location>
</feature>
<organism evidence="3 4">
    <name type="scientific">Coprinellus micaceus</name>
    <name type="common">Glistening ink-cap mushroom</name>
    <name type="synonym">Coprinus micaceus</name>
    <dbReference type="NCBI Taxonomy" id="71717"/>
    <lineage>
        <taxon>Eukaryota</taxon>
        <taxon>Fungi</taxon>
        <taxon>Dikarya</taxon>
        <taxon>Basidiomycota</taxon>
        <taxon>Agaricomycotina</taxon>
        <taxon>Agaricomycetes</taxon>
        <taxon>Agaricomycetidae</taxon>
        <taxon>Agaricales</taxon>
        <taxon>Agaricineae</taxon>
        <taxon>Psathyrellaceae</taxon>
        <taxon>Coprinellus</taxon>
    </lineage>
</organism>
<sequence>MDGSNPLALLFKAFEIQIHTGWSQAAALTFLLCDYLHNFSDEVRYIWPTRWSLAKILYLTSRYYGILIVTIALISDRHRHSIAFCKTYLWVMIFGFMSTMEIILNIILILRLYALYGRSKRALAFFSTLYMIQLAVEIYTITWVLQLSVQSVIHPPLPKWTGCVTLAVGIKVGKTIAGWIPALVVSTIFLIATFWKLRQTFMGSRINHSHANTGERFHIVSPLLKVFVRDGAFYFVLIAITQLLKGFVTIYEGSLYTLPTNAWIWSMYSMAGSHMLLNLRRSGDRGTPTQGIALDNLSSSETGAMSTIRFKSVAED</sequence>
<dbReference type="OrthoDB" id="3349377at2759"/>
<evidence type="ECO:0000313" key="4">
    <source>
        <dbReference type="Proteomes" id="UP000298030"/>
    </source>
</evidence>
<comment type="caution">
    <text evidence="3">The sequence shown here is derived from an EMBL/GenBank/DDBJ whole genome shotgun (WGS) entry which is preliminary data.</text>
</comment>
<dbReference type="Pfam" id="PF20151">
    <property type="entry name" value="DUF6533"/>
    <property type="match status" value="1"/>
</dbReference>